<feature type="transmembrane region" description="Helical" evidence="8">
    <location>
        <begin position="161"/>
        <end position="182"/>
    </location>
</feature>
<dbReference type="PANTHER" id="PTHR24221:SF203">
    <property type="entry name" value="ATP-BINDING_PERMEASE FUSION ABC TRANSPORTER-RELATED"/>
    <property type="match status" value="1"/>
</dbReference>
<comment type="caution">
    <text evidence="11">The sequence shown here is derived from an EMBL/GenBank/DDBJ whole genome shotgun (WGS) entry which is preliminary data.</text>
</comment>
<dbReference type="InterPro" id="IPR003593">
    <property type="entry name" value="AAA+_ATPase"/>
</dbReference>
<keyword evidence="12" id="KW-1185">Reference proteome</keyword>
<dbReference type="InterPro" id="IPR011527">
    <property type="entry name" value="ABC1_TM_dom"/>
</dbReference>
<reference evidence="11 12" key="1">
    <citation type="submission" date="2006-06" db="EMBL/GenBank/DDBJ databases">
        <authorList>
            <person name="Moran M.A."/>
            <person name="Ferriera S."/>
            <person name="Johnson J."/>
            <person name="Kravitz S."/>
            <person name="Beeson K."/>
            <person name="Sutton G."/>
            <person name="Rogers Y.-H."/>
            <person name="Friedman R."/>
            <person name="Frazier M."/>
            <person name="Venter J.C."/>
        </authorList>
    </citation>
    <scope>NUCLEOTIDE SEQUENCE [LARGE SCALE GENOMIC DNA]</scope>
    <source>
        <strain evidence="11 12">E-37</strain>
    </source>
</reference>
<evidence type="ECO:0000313" key="12">
    <source>
        <dbReference type="Proteomes" id="UP000005713"/>
    </source>
</evidence>
<dbReference type="RefSeq" id="WP_005858431.1">
    <property type="nucleotide sequence ID" value="NZ_AAYA01000005.1"/>
</dbReference>
<dbReference type="InterPro" id="IPR003439">
    <property type="entry name" value="ABC_transporter-like_ATP-bd"/>
</dbReference>
<name>A3K2V1_SAGS3</name>
<dbReference type="InterPro" id="IPR017871">
    <property type="entry name" value="ABC_transporter-like_CS"/>
</dbReference>
<dbReference type="SMART" id="SM00382">
    <property type="entry name" value="AAA"/>
    <property type="match status" value="1"/>
</dbReference>
<evidence type="ECO:0000313" key="11">
    <source>
        <dbReference type="EMBL" id="EBA08510.1"/>
    </source>
</evidence>
<evidence type="ECO:0000256" key="5">
    <source>
        <dbReference type="ARBA" id="ARBA00022989"/>
    </source>
</evidence>
<comment type="function">
    <text evidence="7">Part of an ABC transporter complex. Transmembrane domains (TMD) form a pore in the inner membrane and the ATP-binding domain (NBD) is responsible for energy generation.</text>
</comment>
<evidence type="ECO:0000256" key="7">
    <source>
        <dbReference type="ARBA" id="ARBA00024725"/>
    </source>
</evidence>
<evidence type="ECO:0000256" key="3">
    <source>
        <dbReference type="ARBA" id="ARBA00022741"/>
    </source>
</evidence>
<dbReference type="PROSITE" id="PS50893">
    <property type="entry name" value="ABC_TRANSPORTER_2"/>
    <property type="match status" value="1"/>
</dbReference>
<dbReference type="GO" id="GO:0016887">
    <property type="term" value="F:ATP hydrolysis activity"/>
    <property type="evidence" value="ECO:0007669"/>
    <property type="project" value="InterPro"/>
</dbReference>
<organism evidence="11 12">
    <name type="scientific">Sagittula stellata (strain ATCC 700073 / DSM 11524 / E-37)</name>
    <dbReference type="NCBI Taxonomy" id="388399"/>
    <lineage>
        <taxon>Bacteria</taxon>
        <taxon>Pseudomonadati</taxon>
        <taxon>Pseudomonadota</taxon>
        <taxon>Alphaproteobacteria</taxon>
        <taxon>Rhodobacterales</taxon>
        <taxon>Roseobacteraceae</taxon>
        <taxon>Sagittula</taxon>
    </lineage>
</organism>
<dbReference type="Pfam" id="PF00664">
    <property type="entry name" value="ABC_membrane"/>
    <property type="match status" value="1"/>
</dbReference>
<dbReference type="Gene3D" id="1.20.1560.10">
    <property type="entry name" value="ABC transporter type 1, transmembrane domain"/>
    <property type="match status" value="1"/>
</dbReference>
<keyword evidence="6 8" id="KW-0472">Membrane</keyword>
<feature type="transmembrane region" description="Helical" evidence="8">
    <location>
        <begin position="44"/>
        <end position="66"/>
    </location>
</feature>
<keyword evidence="4" id="KW-0067">ATP-binding</keyword>
<evidence type="ECO:0000256" key="1">
    <source>
        <dbReference type="ARBA" id="ARBA00004651"/>
    </source>
</evidence>
<protein>
    <submittedName>
        <fullName evidence="11">ABC multidrug efflux pump, fused ATPase and inner membrane subunits</fullName>
    </submittedName>
</protein>
<dbReference type="EMBL" id="AAYA01000005">
    <property type="protein sequence ID" value="EBA08510.1"/>
    <property type="molecule type" value="Genomic_DNA"/>
</dbReference>
<sequence length="620" mass="66611">MQRAFTNFIHRAGNQITPDAPVGDAPPTTLRAFMGWTLTGGWRVIWLGVMVSVLAGIIEVVSMKLLGSVVDAVSTTPPDRFLSLHLGLAIACVAVFLVARPLLFGGLALTQSVMIGPNIFVQVMARTFRWTLGQSVTYFDNDFAGRLAQKKNQVANSMTEIVVETVNAVTFGLSTVISTGFLVGGISLWMVAALAGWFVAYALFLKLMLPVVRGRAAARAEARSMVTGQVVDSITNIKTVKLFAGDSHEDGKALHSMESLRQTWLRFGEAQTFFRLGLIFIAGFLPVLLVGLSVALMGNGVTPGDVAAVGALSIRLSQMTGWISYTLMVISSHIGEVEDGMRTLAPAQRIEDAPAAVPLHVSQGEIHFDHVSFAYGRREGGVQDVDITIAPGEKVGIVGASGAGKSTLMSLILRLYDTEGGAVLIDGQNVATVTQQSLRRQIGMVTQETAMFNRTALDNIRYGRPDATEAEVIAAAEKAEAHEFILELRDHMGRQGYGAFLGERGVKLSGGQRQRIALARAILKDAPILILDEATSALDSEVEASIQEALDRVMEGKTVMAIAHRLSTISSMDRIIVLDQGRIAEQGSHDDLLAQNGLYARFWERQSGGFIGSGSQEAAE</sequence>
<evidence type="ECO:0000256" key="4">
    <source>
        <dbReference type="ARBA" id="ARBA00022840"/>
    </source>
</evidence>
<dbReference type="GO" id="GO:0140359">
    <property type="term" value="F:ABC-type transporter activity"/>
    <property type="evidence" value="ECO:0007669"/>
    <property type="project" value="InterPro"/>
</dbReference>
<feature type="transmembrane region" description="Helical" evidence="8">
    <location>
        <begin position="86"/>
        <end position="109"/>
    </location>
</feature>
<dbReference type="PROSITE" id="PS50929">
    <property type="entry name" value="ABC_TM1F"/>
    <property type="match status" value="1"/>
</dbReference>
<evidence type="ECO:0000259" key="9">
    <source>
        <dbReference type="PROSITE" id="PS50893"/>
    </source>
</evidence>
<dbReference type="AlphaFoldDB" id="A3K2V1"/>
<evidence type="ECO:0000256" key="6">
    <source>
        <dbReference type="ARBA" id="ARBA00023136"/>
    </source>
</evidence>
<dbReference type="FunFam" id="3.40.50.300:FF:000218">
    <property type="entry name" value="Multidrug ABC transporter ATP-binding protein"/>
    <property type="match status" value="1"/>
</dbReference>
<dbReference type="SUPFAM" id="SSF90123">
    <property type="entry name" value="ABC transporter transmembrane region"/>
    <property type="match status" value="1"/>
</dbReference>
<dbReference type="InterPro" id="IPR027417">
    <property type="entry name" value="P-loop_NTPase"/>
</dbReference>
<dbReference type="Gene3D" id="3.40.50.300">
    <property type="entry name" value="P-loop containing nucleotide triphosphate hydrolases"/>
    <property type="match status" value="1"/>
</dbReference>
<dbReference type="eggNOG" id="COG1132">
    <property type="taxonomic scope" value="Bacteria"/>
</dbReference>
<feature type="transmembrane region" description="Helical" evidence="8">
    <location>
        <begin position="273"/>
        <end position="297"/>
    </location>
</feature>
<comment type="subcellular location">
    <subcellularLocation>
        <location evidence="1">Cell membrane</location>
        <topology evidence="1">Multi-pass membrane protein</topology>
    </subcellularLocation>
</comment>
<feature type="domain" description="ABC transporter" evidence="9">
    <location>
        <begin position="366"/>
        <end position="605"/>
    </location>
</feature>
<dbReference type="InterPro" id="IPR036640">
    <property type="entry name" value="ABC1_TM_sf"/>
</dbReference>
<evidence type="ECO:0000256" key="2">
    <source>
        <dbReference type="ARBA" id="ARBA00022692"/>
    </source>
</evidence>
<dbReference type="Pfam" id="PF00005">
    <property type="entry name" value="ABC_tran"/>
    <property type="match status" value="1"/>
</dbReference>
<proteinExistence type="predicted"/>
<keyword evidence="3" id="KW-0547">Nucleotide-binding</keyword>
<feature type="domain" description="ABC transmembrane type-1" evidence="10">
    <location>
        <begin position="46"/>
        <end position="332"/>
    </location>
</feature>
<keyword evidence="2 8" id="KW-0812">Transmembrane</keyword>
<dbReference type="InterPro" id="IPR039421">
    <property type="entry name" value="Type_1_exporter"/>
</dbReference>
<dbReference type="GO" id="GO:0005886">
    <property type="term" value="C:plasma membrane"/>
    <property type="evidence" value="ECO:0007669"/>
    <property type="project" value="UniProtKB-SubCell"/>
</dbReference>
<feature type="transmembrane region" description="Helical" evidence="8">
    <location>
        <begin position="188"/>
        <end position="209"/>
    </location>
</feature>
<dbReference type="Proteomes" id="UP000005713">
    <property type="component" value="Unassembled WGS sequence"/>
</dbReference>
<accession>A3K2V1</accession>
<dbReference type="GO" id="GO:0034040">
    <property type="term" value="F:ATPase-coupled lipid transmembrane transporter activity"/>
    <property type="evidence" value="ECO:0007669"/>
    <property type="project" value="TreeGrafter"/>
</dbReference>
<keyword evidence="5 8" id="KW-1133">Transmembrane helix</keyword>
<dbReference type="GO" id="GO:0005524">
    <property type="term" value="F:ATP binding"/>
    <property type="evidence" value="ECO:0007669"/>
    <property type="project" value="UniProtKB-KW"/>
</dbReference>
<gene>
    <name evidence="11" type="ORF">SSE37_16898</name>
</gene>
<dbReference type="PROSITE" id="PS00211">
    <property type="entry name" value="ABC_TRANSPORTER_1"/>
    <property type="match status" value="1"/>
</dbReference>
<dbReference type="PANTHER" id="PTHR24221">
    <property type="entry name" value="ATP-BINDING CASSETTE SUB-FAMILY B"/>
    <property type="match status" value="1"/>
</dbReference>
<evidence type="ECO:0000256" key="8">
    <source>
        <dbReference type="SAM" id="Phobius"/>
    </source>
</evidence>
<dbReference type="OrthoDB" id="9808328at2"/>
<dbReference type="SUPFAM" id="SSF52540">
    <property type="entry name" value="P-loop containing nucleoside triphosphate hydrolases"/>
    <property type="match status" value="1"/>
</dbReference>
<evidence type="ECO:0000259" key="10">
    <source>
        <dbReference type="PROSITE" id="PS50929"/>
    </source>
</evidence>